<sequence length="267" mass="30532">MVDPDMPPPTATQIRLLRQLLLVGMADQIARKLPDSEIKLKSDARKLKHAYNLPMIDEPVFLHSSSVLRRENPEWVCYQEAYEAIVPTGETTGEEDNKTKLFLRGITAIEPDWLPKFVPNVCNIIDVLEEPIPPSYNAEIDAIECHVKTTIGKTSWEIPNSLVEMPKNILRCKYLLKFILAGIIFKQLKQFRKSLLSSPESVLKQYSSAVPRIDAALKLMLANDIFNAQRFHELWKADSKFFIKEYCDFLPASCHEDVGNLWPPSEH</sequence>
<evidence type="ECO:0000313" key="3">
    <source>
        <dbReference type="EnsemblMetazoa" id="AMAM019473-PA"/>
    </source>
</evidence>
<name>A0A182T4I4_9DIPT</name>
<dbReference type="InterPro" id="IPR056371">
    <property type="entry name" value="DHX37-like_C"/>
</dbReference>
<organism evidence="3 4">
    <name type="scientific">Anopheles maculatus</name>
    <dbReference type="NCBI Taxonomy" id="74869"/>
    <lineage>
        <taxon>Eukaryota</taxon>
        <taxon>Metazoa</taxon>
        <taxon>Ecdysozoa</taxon>
        <taxon>Arthropoda</taxon>
        <taxon>Hexapoda</taxon>
        <taxon>Insecta</taxon>
        <taxon>Pterygota</taxon>
        <taxon>Neoptera</taxon>
        <taxon>Endopterygota</taxon>
        <taxon>Diptera</taxon>
        <taxon>Nematocera</taxon>
        <taxon>Culicoidea</taxon>
        <taxon>Culicidae</taxon>
        <taxon>Anophelinae</taxon>
        <taxon>Anopheles</taxon>
        <taxon>Anopheles maculatus group</taxon>
    </lineage>
</organism>
<keyword evidence="4" id="KW-1185">Reference proteome</keyword>
<reference evidence="3" key="2">
    <citation type="submission" date="2020-05" db="UniProtKB">
        <authorList>
            <consortium name="EnsemblMetazoa"/>
        </authorList>
    </citation>
    <scope>IDENTIFICATION</scope>
    <source>
        <strain evidence="3">maculatus3</strain>
    </source>
</reference>
<proteinExistence type="predicted"/>
<evidence type="ECO:0000313" key="4">
    <source>
        <dbReference type="Proteomes" id="UP000075901"/>
    </source>
</evidence>
<feature type="domain" description="DEAD-box helicase OB fold" evidence="1">
    <location>
        <begin position="17"/>
        <end position="121"/>
    </location>
</feature>
<evidence type="ECO:0000259" key="2">
    <source>
        <dbReference type="Pfam" id="PF23362"/>
    </source>
</evidence>
<dbReference type="Pfam" id="PF23362">
    <property type="entry name" value="DHX37_C"/>
    <property type="match status" value="1"/>
</dbReference>
<protein>
    <submittedName>
        <fullName evidence="3">OB_NTP_bind domain-containing protein</fullName>
    </submittedName>
</protein>
<reference evidence="4" key="1">
    <citation type="submission" date="2013-09" db="EMBL/GenBank/DDBJ databases">
        <title>The Genome Sequence of Anopheles maculatus species B.</title>
        <authorList>
            <consortium name="The Broad Institute Genomics Platform"/>
            <person name="Neafsey D.E."/>
            <person name="Besansky N."/>
            <person name="Howell P."/>
            <person name="Walton C."/>
            <person name="Young S.K."/>
            <person name="Zeng Q."/>
            <person name="Gargeya S."/>
            <person name="Fitzgerald M."/>
            <person name="Haas B."/>
            <person name="Abouelleil A."/>
            <person name="Allen A.W."/>
            <person name="Alvarado L."/>
            <person name="Arachchi H.M."/>
            <person name="Berlin A.M."/>
            <person name="Chapman S.B."/>
            <person name="Gainer-Dewar J."/>
            <person name="Goldberg J."/>
            <person name="Griggs A."/>
            <person name="Gujja S."/>
            <person name="Hansen M."/>
            <person name="Howarth C."/>
            <person name="Imamovic A."/>
            <person name="Ireland A."/>
            <person name="Larimer J."/>
            <person name="McCowan C."/>
            <person name="Murphy C."/>
            <person name="Pearson M."/>
            <person name="Poon T.W."/>
            <person name="Priest M."/>
            <person name="Roberts A."/>
            <person name="Saif S."/>
            <person name="Shea T."/>
            <person name="Sisk P."/>
            <person name="Sykes S."/>
            <person name="Wortman J."/>
            <person name="Nusbaum C."/>
            <person name="Birren B."/>
        </authorList>
    </citation>
    <scope>NUCLEOTIDE SEQUENCE [LARGE SCALE GENOMIC DNA]</scope>
    <source>
        <strain evidence="4">maculatus3</strain>
    </source>
</reference>
<dbReference type="AlphaFoldDB" id="A0A182T4I4"/>
<dbReference type="EnsemblMetazoa" id="AMAM019473-RA">
    <property type="protein sequence ID" value="AMAM019473-PA"/>
    <property type="gene ID" value="AMAM019473"/>
</dbReference>
<dbReference type="Proteomes" id="UP000075901">
    <property type="component" value="Unassembled WGS sequence"/>
</dbReference>
<evidence type="ECO:0000259" key="1">
    <source>
        <dbReference type="Pfam" id="PF07717"/>
    </source>
</evidence>
<accession>A0A182T4I4</accession>
<dbReference type="VEuPathDB" id="VectorBase:AMAM019473"/>
<dbReference type="Pfam" id="PF07717">
    <property type="entry name" value="OB_NTP_bind"/>
    <property type="match status" value="1"/>
</dbReference>
<dbReference type="InterPro" id="IPR011709">
    <property type="entry name" value="DEAD-box_helicase_OB_fold"/>
</dbReference>
<feature type="domain" description="ATP-dependent RNA helicase DHX37-like C-terminal" evidence="2">
    <location>
        <begin position="187"/>
        <end position="264"/>
    </location>
</feature>